<keyword evidence="1" id="KW-0645">Protease</keyword>
<dbReference type="SUPFAM" id="SSF52743">
    <property type="entry name" value="Subtilisin-like"/>
    <property type="match status" value="1"/>
</dbReference>
<comment type="caution">
    <text evidence="1">The sequence shown here is derived from an EMBL/GenBank/DDBJ whole genome shotgun (WGS) entry which is preliminary data.</text>
</comment>
<dbReference type="EMBL" id="JAZAVK010000124">
    <property type="protein sequence ID" value="KAK7421133.1"/>
    <property type="molecule type" value="Genomic_DNA"/>
</dbReference>
<proteinExistence type="predicted"/>
<keyword evidence="1" id="KW-0378">Hydrolase</keyword>
<dbReference type="EC" id="3.4.21.48" evidence="1"/>
<reference evidence="1 2" key="1">
    <citation type="journal article" date="2025" name="Microbiol. Resour. Announc.">
        <title>Draft genome sequences for Neonectria magnoliae and Neonectria punicea, canker pathogens of Liriodendron tulipifera and Acer saccharum in West Virginia.</title>
        <authorList>
            <person name="Petronek H.M."/>
            <person name="Kasson M.T."/>
            <person name="Metheny A.M."/>
            <person name="Stauder C.M."/>
            <person name="Lovett B."/>
            <person name="Lynch S.C."/>
            <person name="Garnas J.R."/>
            <person name="Kasson L.R."/>
            <person name="Stajich J.E."/>
        </authorList>
    </citation>
    <scope>NUCLEOTIDE SEQUENCE [LARGE SCALE GENOMIC DNA]</scope>
    <source>
        <strain evidence="1 2">NRRL 64651</strain>
    </source>
</reference>
<keyword evidence="2" id="KW-1185">Reference proteome</keyword>
<name>A0ABR1HIW0_9HYPO</name>
<gene>
    <name evidence="1" type="primary">SUB8</name>
    <name evidence="1" type="ORF">QQZ08_010063</name>
</gene>
<dbReference type="InterPro" id="IPR036852">
    <property type="entry name" value="Peptidase_S8/S53_dom_sf"/>
</dbReference>
<accession>A0ABR1HIW0</accession>
<sequence length="199" mass="21792">MTETPFQDQPLAWYRNNYVYEESGGRDVEVYIVNTGANLNNVEFTNDDNGGKKGHGTCILSRMGGHIHGIAKNTSTVIVRMPRRPAAVNPVEDYLKGIQKIVDDVASGNKRAVVSKSWFYPRQLAGGVFTFKDVSGDDASDAPRDTLRRLLRLLASKGVSLVTGSGNNGVNSIDGFPAEFGNPNAGLNYTPRDDCRQRR</sequence>
<dbReference type="Proteomes" id="UP001498421">
    <property type="component" value="Unassembled WGS sequence"/>
</dbReference>
<organism evidence="1 2">
    <name type="scientific">Neonectria magnoliae</name>
    <dbReference type="NCBI Taxonomy" id="2732573"/>
    <lineage>
        <taxon>Eukaryota</taxon>
        <taxon>Fungi</taxon>
        <taxon>Dikarya</taxon>
        <taxon>Ascomycota</taxon>
        <taxon>Pezizomycotina</taxon>
        <taxon>Sordariomycetes</taxon>
        <taxon>Hypocreomycetidae</taxon>
        <taxon>Hypocreales</taxon>
        <taxon>Nectriaceae</taxon>
        <taxon>Neonectria</taxon>
    </lineage>
</organism>
<dbReference type="Gene3D" id="3.40.50.200">
    <property type="entry name" value="Peptidase S8/S53 domain"/>
    <property type="match status" value="1"/>
</dbReference>
<evidence type="ECO:0000313" key="2">
    <source>
        <dbReference type="Proteomes" id="UP001498421"/>
    </source>
</evidence>
<dbReference type="GO" id="GO:0004252">
    <property type="term" value="F:serine-type endopeptidase activity"/>
    <property type="evidence" value="ECO:0007669"/>
    <property type="project" value="UniProtKB-EC"/>
</dbReference>
<evidence type="ECO:0000313" key="1">
    <source>
        <dbReference type="EMBL" id="KAK7421133.1"/>
    </source>
</evidence>
<protein>
    <submittedName>
        <fullName evidence="1">Serine protease</fullName>
        <ecNumber evidence="1">3.4.21.48</ecNumber>
    </submittedName>
</protein>
<dbReference type="GO" id="GO:0006508">
    <property type="term" value="P:proteolysis"/>
    <property type="evidence" value="ECO:0007669"/>
    <property type="project" value="UniProtKB-KW"/>
</dbReference>